<name>A0A7S8F3N4_9SPHN</name>
<dbReference type="AlphaFoldDB" id="A0A7S8F3N4"/>
<evidence type="ECO:0000313" key="2">
    <source>
        <dbReference type="EMBL" id="QPC99875.1"/>
    </source>
</evidence>
<keyword evidence="1" id="KW-0472">Membrane</keyword>
<evidence type="ECO:0000313" key="3">
    <source>
        <dbReference type="Proteomes" id="UP000594459"/>
    </source>
</evidence>
<dbReference type="RefSeq" id="WP_200983664.1">
    <property type="nucleotide sequence ID" value="NZ_CP064654.1"/>
</dbReference>
<dbReference type="EMBL" id="CP064654">
    <property type="protein sequence ID" value="QPC99875.1"/>
    <property type="molecule type" value="Genomic_DNA"/>
</dbReference>
<evidence type="ECO:0000256" key="1">
    <source>
        <dbReference type="SAM" id="Phobius"/>
    </source>
</evidence>
<evidence type="ECO:0008006" key="4">
    <source>
        <dbReference type="Google" id="ProtNLM"/>
    </source>
</evidence>
<keyword evidence="1" id="KW-0812">Transmembrane</keyword>
<keyword evidence="3" id="KW-1185">Reference proteome</keyword>
<organism evidence="2 3">
    <name type="scientific">Qipengyuania soli</name>
    <dbReference type="NCBI Taxonomy" id="2782568"/>
    <lineage>
        <taxon>Bacteria</taxon>
        <taxon>Pseudomonadati</taxon>
        <taxon>Pseudomonadota</taxon>
        <taxon>Alphaproteobacteria</taxon>
        <taxon>Sphingomonadales</taxon>
        <taxon>Erythrobacteraceae</taxon>
        <taxon>Qipengyuania</taxon>
    </lineage>
</organism>
<gene>
    <name evidence="2" type="ORF">IRL76_04875</name>
</gene>
<feature type="transmembrane region" description="Helical" evidence="1">
    <location>
        <begin position="166"/>
        <end position="187"/>
    </location>
</feature>
<reference evidence="2 3" key="1">
    <citation type="submission" date="2020-11" db="EMBL/GenBank/DDBJ databases">
        <title>The genome sequence of Erythrobacter sp. 6D36.</title>
        <authorList>
            <person name="Liu Y."/>
        </authorList>
    </citation>
    <scope>NUCLEOTIDE SEQUENCE [LARGE SCALE GENOMIC DNA]</scope>
    <source>
        <strain evidence="2 3">6D36</strain>
    </source>
</reference>
<accession>A0A7S8F3N4</accession>
<protein>
    <recommendedName>
        <fullName evidence="4">DUF1269 domain-containing protein</fullName>
    </recommendedName>
</protein>
<dbReference type="KEGG" id="qso:IRL76_04875"/>
<keyword evidence="1" id="KW-1133">Transmembrane helix</keyword>
<sequence length="277" mass="29781">MALISFAMVSPPEKLPAYVVKAADLSALYYLDTAHPRPRTMEWINRGTDQRLRPSTIDMLLRTMFRETHTPSVQKLHDSAGLRAEFRSERERDSFARAFDIARKKLNESKDFILTSVFDQLEAANAAVLAIKSVGVPDEAISLVWRASNYLDQPYEPPKGHSVGEITTGVVGGGIAGALFGMAVLFVPGVGPVAVAGALTASAFGSVAGVSGVIGATGSAIAKMLSDHDVDGVEVGFYEQEIRRGKVFVSVDTRKCEDCRDEVVGLFASMGGRRAES</sequence>
<proteinExistence type="predicted"/>
<dbReference type="Proteomes" id="UP000594459">
    <property type="component" value="Chromosome"/>
</dbReference>
<feature type="transmembrane region" description="Helical" evidence="1">
    <location>
        <begin position="193"/>
        <end position="216"/>
    </location>
</feature>